<evidence type="ECO:0000256" key="1">
    <source>
        <dbReference type="SAM" id="Phobius"/>
    </source>
</evidence>
<organism evidence="2">
    <name type="scientific">Arundo donax</name>
    <name type="common">Giant reed</name>
    <name type="synonym">Donax arundinaceus</name>
    <dbReference type="NCBI Taxonomy" id="35708"/>
    <lineage>
        <taxon>Eukaryota</taxon>
        <taxon>Viridiplantae</taxon>
        <taxon>Streptophyta</taxon>
        <taxon>Embryophyta</taxon>
        <taxon>Tracheophyta</taxon>
        <taxon>Spermatophyta</taxon>
        <taxon>Magnoliopsida</taxon>
        <taxon>Liliopsida</taxon>
        <taxon>Poales</taxon>
        <taxon>Poaceae</taxon>
        <taxon>PACMAD clade</taxon>
        <taxon>Arundinoideae</taxon>
        <taxon>Arundineae</taxon>
        <taxon>Arundo</taxon>
    </lineage>
</organism>
<reference evidence="2" key="1">
    <citation type="submission" date="2014-09" db="EMBL/GenBank/DDBJ databases">
        <authorList>
            <person name="Magalhaes I.L.F."/>
            <person name="Oliveira U."/>
            <person name="Santos F.R."/>
            <person name="Vidigal T.H.D.A."/>
            <person name="Brescovit A.D."/>
            <person name="Santos A.J."/>
        </authorList>
    </citation>
    <scope>NUCLEOTIDE SEQUENCE</scope>
    <source>
        <tissue evidence="2">Shoot tissue taken approximately 20 cm above the soil surface</tissue>
    </source>
</reference>
<proteinExistence type="predicted"/>
<name>A0A0A9DB44_ARUDO</name>
<keyword evidence="1" id="KW-1133">Transmembrane helix</keyword>
<keyword evidence="1" id="KW-0472">Membrane</keyword>
<accession>A0A0A9DB44</accession>
<sequence>MTTGGQLASRLAGISSRGALVVAVGVGALGRLRGPFQRLRLMRMRVVVHRSFELSCCQRALGALLMCFARLVWMEFACLILAQAGHLGFTPLIH</sequence>
<reference evidence="2" key="2">
    <citation type="journal article" date="2015" name="Data Brief">
        <title>Shoot transcriptome of the giant reed, Arundo donax.</title>
        <authorList>
            <person name="Barrero R.A."/>
            <person name="Guerrero F.D."/>
            <person name="Moolhuijzen P."/>
            <person name="Goolsby J.A."/>
            <person name="Tidwell J."/>
            <person name="Bellgard S.E."/>
            <person name="Bellgard M.I."/>
        </authorList>
    </citation>
    <scope>NUCLEOTIDE SEQUENCE</scope>
    <source>
        <tissue evidence="2">Shoot tissue taken approximately 20 cm above the soil surface</tissue>
    </source>
</reference>
<evidence type="ECO:0000313" key="2">
    <source>
        <dbReference type="EMBL" id="JAD85016.1"/>
    </source>
</evidence>
<feature type="transmembrane region" description="Helical" evidence="1">
    <location>
        <begin position="12"/>
        <end position="32"/>
    </location>
</feature>
<protein>
    <submittedName>
        <fullName evidence="2">Uncharacterized protein</fullName>
    </submittedName>
</protein>
<keyword evidence="1" id="KW-0812">Transmembrane</keyword>
<dbReference type="EMBL" id="GBRH01212879">
    <property type="protein sequence ID" value="JAD85016.1"/>
    <property type="molecule type" value="Transcribed_RNA"/>
</dbReference>
<dbReference type="AlphaFoldDB" id="A0A0A9DB44"/>